<evidence type="ECO:0000313" key="2">
    <source>
        <dbReference type="EMBL" id="CVL02888.1"/>
    </source>
</evidence>
<feature type="region of interest" description="Disordered" evidence="1">
    <location>
        <begin position="181"/>
        <end position="204"/>
    </location>
</feature>
<dbReference type="VEuPathDB" id="FungiDB:FMAN_00313"/>
<organism evidence="2 3">
    <name type="scientific">Fusarium mangiferae</name>
    <name type="common">Mango malformation disease fungus</name>
    <dbReference type="NCBI Taxonomy" id="192010"/>
    <lineage>
        <taxon>Eukaryota</taxon>
        <taxon>Fungi</taxon>
        <taxon>Dikarya</taxon>
        <taxon>Ascomycota</taxon>
        <taxon>Pezizomycotina</taxon>
        <taxon>Sordariomycetes</taxon>
        <taxon>Hypocreomycetidae</taxon>
        <taxon>Hypocreales</taxon>
        <taxon>Nectriaceae</taxon>
        <taxon>Fusarium</taxon>
        <taxon>Fusarium fujikuroi species complex</taxon>
    </lineage>
</organism>
<dbReference type="Proteomes" id="UP000184255">
    <property type="component" value="Unassembled WGS sequence"/>
</dbReference>
<gene>
    <name evidence="2" type="ORF">FMAN_00313</name>
</gene>
<proteinExistence type="predicted"/>
<dbReference type="AlphaFoldDB" id="A0A1L7TWC9"/>
<feature type="compositionally biased region" description="Polar residues" evidence="1">
    <location>
        <begin position="195"/>
        <end position="204"/>
    </location>
</feature>
<dbReference type="EMBL" id="FCQH01000013">
    <property type="protein sequence ID" value="CVL02888.1"/>
    <property type="molecule type" value="Genomic_DNA"/>
</dbReference>
<evidence type="ECO:0000313" key="3">
    <source>
        <dbReference type="Proteomes" id="UP000184255"/>
    </source>
</evidence>
<dbReference type="GeneID" id="65079586"/>
<protein>
    <submittedName>
        <fullName evidence="2">Uncharacterized protein</fullName>
    </submittedName>
</protein>
<dbReference type="RefSeq" id="XP_041687857.1">
    <property type="nucleotide sequence ID" value="XM_041822147.1"/>
</dbReference>
<comment type="caution">
    <text evidence="2">The sequence shown here is derived from an EMBL/GenBank/DDBJ whole genome shotgun (WGS) entry which is preliminary data.</text>
</comment>
<evidence type="ECO:0000256" key="1">
    <source>
        <dbReference type="SAM" id="MobiDB-lite"/>
    </source>
</evidence>
<reference evidence="3" key="1">
    <citation type="journal article" date="2016" name="Genome Biol. Evol.">
        <title>Comparative 'omics' of the Fusarium fujikuroi species complex highlights differences in genetic potential and metabolite synthesis.</title>
        <authorList>
            <person name="Niehaus E.-M."/>
            <person name="Muensterkoetter M."/>
            <person name="Proctor R.H."/>
            <person name="Brown D.W."/>
            <person name="Sharon A."/>
            <person name="Idan Y."/>
            <person name="Oren-Young L."/>
            <person name="Sieber C.M."/>
            <person name="Novak O."/>
            <person name="Pencik A."/>
            <person name="Tarkowska D."/>
            <person name="Hromadova K."/>
            <person name="Freeman S."/>
            <person name="Maymon M."/>
            <person name="Elazar M."/>
            <person name="Youssef S.A."/>
            <person name="El-Shabrawy E.S.M."/>
            <person name="Shalaby A.B.A."/>
            <person name="Houterman P."/>
            <person name="Brock N.L."/>
            <person name="Burkhardt I."/>
            <person name="Tsavkelova E.A."/>
            <person name="Dickschat J.S."/>
            <person name="Galuszka P."/>
            <person name="Gueldener U."/>
            <person name="Tudzynski B."/>
        </authorList>
    </citation>
    <scope>NUCLEOTIDE SEQUENCE [LARGE SCALE GENOMIC DNA]</scope>
    <source>
        <strain evidence="3">MRC7560</strain>
    </source>
</reference>
<accession>A0A1L7TWC9</accession>
<name>A0A1L7TWC9_FUSMA</name>
<keyword evidence="3" id="KW-1185">Reference proteome</keyword>
<sequence length="204" mass="22443">MTDCHRQGQIMDPESWRTRLNYLLTSIETFDAYRQARSAEDVGKWQTVTDWALMSQGGHNTGPHTDSHGMGTWITVSSTCKHLMSLLVVGPQEEARCRTWTTGSAGTTSLPATHFLAWALGVVLSQLIIAASGLWHPVKHSLLLCGHNGETTKWPLGLAKPYLDLNSNEVLLAWVGEVSSTVSPTQPSTEHRYRPSTSTMSLPC</sequence>